<reference evidence="2 3" key="1">
    <citation type="submission" date="2019-02" db="EMBL/GenBank/DDBJ databases">
        <title>Opniocepnalus argus genome.</title>
        <authorList>
            <person name="Zhou C."/>
            <person name="Xiao S."/>
        </authorList>
    </citation>
    <scope>NUCLEOTIDE SEQUENCE [LARGE SCALE GENOMIC DNA]</scope>
    <source>
        <strain evidence="2">OARG1902GOOAL</strain>
        <tissue evidence="2">Muscle</tissue>
    </source>
</reference>
<dbReference type="InterPro" id="IPR039584">
    <property type="entry name" value="HSF2BP"/>
</dbReference>
<dbReference type="AlphaFoldDB" id="A0A6G1QVA2"/>
<keyword evidence="3" id="KW-1185">Reference proteome</keyword>
<name>A0A6G1QVA2_CHAAH</name>
<dbReference type="PANTHER" id="PTHR15434">
    <property type="entry name" value="HEAT SHOCK FACTOR 2-BINDING PROTEIN"/>
    <property type="match status" value="1"/>
</dbReference>
<evidence type="ECO:0000313" key="3">
    <source>
        <dbReference type="Proteomes" id="UP000503349"/>
    </source>
</evidence>
<feature type="coiled-coil region" evidence="1">
    <location>
        <begin position="50"/>
        <end position="105"/>
    </location>
</feature>
<organism evidence="2 3">
    <name type="scientific">Channa argus</name>
    <name type="common">Northern snakehead</name>
    <name type="synonym">Ophicephalus argus</name>
    <dbReference type="NCBI Taxonomy" id="215402"/>
    <lineage>
        <taxon>Eukaryota</taxon>
        <taxon>Metazoa</taxon>
        <taxon>Chordata</taxon>
        <taxon>Craniata</taxon>
        <taxon>Vertebrata</taxon>
        <taxon>Euteleostomi</taxon>
        <taxon>Actinopterygii</taxon>
        <taxon>Neopterygii</taxon>
        <taxon>Teleostei</taxon>
        <taxon>Neoteleostei</taxon>
        <taxon>Acanthomorphata</taxon>
        <taxon>Anabantaria</taxon>
        <taxon>Anabantiformes</taxon>
        <taxon>Channoidei</taxon>
        <taxon>Channidae</taxon>
        <taxon>Channa</taxon>
    </lineage>
</organism>
<sequence length="352" mass="39318">MSGFLGRNTLALAPGAKDGFVIVRKNDVEKLTTEVMQLREFLPNVLNRDLIQMLHKAREAQTTKEQLAQEQEQLRQNCLHLQSRLNAVQTECQKEREEKLLLREQLWKSRAELQQQADFCLCLGSAACNLLWSCSAREDTVTLWLADGKLQSFLDVAAQSLESFVRSLDEEVKAQTEDLNSQEYEFVLALAGTVTNIAAVSCGRDFLASSAHVLLDILLKLLELMKPGVFPKLKVLMLMALYNVSINVKGLRYISGNPGLLPLIWTLLDGRDWEVCLHSLRLLQSMLLEEDALLLLGSSLLDPELQAHVSQLTSSVQPSVRLAAQQTLEDLQALQQDSAEVLGHSISFLPSI</sequence>
<proteinExistence type="predicted"/>
<protein>
    <submittedName>
        <fullName evidence="2">Heat shock factor 2-binding protein</fullName>
    </submittedName>
</protein>
<reference evidence="3" key="2">
    <citation type="submission" date="2019-02" db="EMBL/GenBank/DDBJ databases">
        <title>Opniocepnalus argus Var Kimnra genome.</title>
        <authorList>
            <person name="Zhou C."/>
            <person name="Xiao S."/>
        </authorList>
    </citation>
    <scope>NUCLEOTIDE SEQUENCE [LARGE SCALE GENOMIC DNA]</scope>
</reference>
<keyword evidence="2" id="KW-0346">Stress response</keyword>
<evidence type="ECO:0000313" key="2">
    <source>
        <dbReference type="EMBL" id="KAF3706424.1"/>
    </source>
</evidence>
<dbReference type="Proteomes" id="UP000503349">
    <property type="component" value="Chromosome 23"/>
</dbReference>
<gene>
    <name evidence="2" type="ORF">EXN66_Car022116</name>
</gene>
<dbReference type="EMBL" id="CM015734">
    <property type="protein sequence ID" value="KAF3706424.1"/>
    <property type="molecule type" value="Genomic_DNA"/>
</dbReference>
<evidence type="ECO:0000256" key="1">
    <source>
        <dbReference type="SAM" id="Coils"/>
    </source>
</evidence>
<dbReference type="SUPFAM" id="SSF48371">
    <property type="entry name" value="ARM repeat"/>
    <property type="match status" value="1"/>
</dbReference>
<keyword evidence="1" id="KW-0175">Coiled coil</keyword>
<dbReference type="PANTHER" id="PTHR15434:SF2">
    <property type="entry name" value="HEAT SHOCK FACTOR 2-BINDING PROTEIN"/>
    <property type="match status" value="1"/>
</dbReference>
<accession>A0A6G1QVA2</accession>
<dbReference type="GO" id="GO:0005829">
    <property type="term" value="C:cytosol"/>
    <property type="evidence" value="ECO:0007669"/>
    <property type="project" value="TreeGrafter"/>
</dbReference>
<dbReference type="InterPro" id="IPR016024">
    <property type="entry name" value="ARM-type_fold"/>
</dbReference>